<evidence type="ECO:0000259" key="1">
    <source>
        <dbReference type="PROSITE" id="PS50229"/>
    </source>
</evidence>
<dbReference type="AlphaFoldDB" id="A0AA88LCJ0"/>
<evidence type="ECO:0000313" key="3">
    <source>
        <dbReference type="Proteomes" id="UP001187531"/>
    </source>
</evidence>
<dbReference type="Proteomes" id="UP001187531">
    <property type="component" value="Unassembled WGS sequence"/>
</dbReference>
<dbReference type="InterPro" id="IPR011993">
    <property type="entry name" value="PH-like_dom_sf"/>
</dbReference>
<sequence>MWNQRNVYQGVPYASGVQKTFSQYASTPHLFVYQPTDVDTDDIESGYGAGSSSGHSTTTPELIYSSSVECNQNRNVIRRVSASSIKNIANSMRNLSVYKDAKDEGIETGFVTERELMRVETFFRGNKTDVCVCKTLANLYTAKSESSLRHSQENLLDSSSTPAWELRFTGIPVLLLNTGATKSRNKRHIQIILAERATGFTLWSDIIDNLSSYTVVDKTFHTMRLSTDHRQMIGFSFDDGKHACNFHKKLLELTANPANISLSMPKANKKLLKGTTPPKPAKFKLPKKSDISQPCFFRHLTNVDIHDQNKLYSLQVHLPSKV</sequence>
<dbReference type="EMBL" id="JAVRJZ010000012">
    <property type="protein sequence ID" value="KAK2716399.1"/>
    <property type="molecule type" value="Genomic_DNA"/>
</dbReference>
<dbReference type="Gene3D" id="2.30.29.30">
    <property type="entry name" value="Pleckstrin-homology domain (PH domain)/Phosphotyrosine-binding domain (PTB)"/>
    <property type="match status" value="1"/>
</dbReference>
<dbReference type="PANTHER" id="PTHR20338">
    <property type="entry name" value="NUCLEAR RESPIRATORY FACTOR 1"/>
    <property type="match status" value="1"/>
</dbReference>
<proteinExistence type="predicted"/>
<comment type="caution">
    <text evidence="2">The sequence shown here is derived from an EMBL/GenBank/DDBJ whole genome shotgun (WGS) entry which is preliminary data.</text>
</comment>
<dbReference type="InterPro" id="IPR000697">
    <property type="entry name" value="WH1/EVH1_dom"/>
</dbReference>
<keyword evidence="3" id="KW-1185">Reference proteome</keyword>
<gene>
    <name evidence="2" type="ORF">QYM36_010827</name>
</gene>
<evidence type="ECO:0000313" key="2">
    <source>
        <dbReference type="EMBL" id="KAK2716400.1"/>
    </source>
</evidence>
<accession>A0AA88LCJ0</accession>
<protein>
    <recommendedName>
        <fullName evidence="1">WH1 domain-containing protein</fullName>
    </recommendedName>
</protein>
<name>A0AA88LCJ0_ARTSF</name>
<dbReference type="GO" id="GO:0006357">
    <property type="term" value="P:regulation of transcription by RNA polymerase II"/>
    <property type="evidence" value="ECO:0007669"/>
    <property type="project" value="InterPro"/>
</dbReference>
<dbReference type="GO" id="GO:0003700">
    <property type="term" value="F:DNA-binding transcription factor activity"/>
    <property type="evidence" value="ECO:0007669"/>
    <property type="project" value="InterPro"/>
</dbReference>
<feature type="domain" description="WH1" evidence="1">
    <location>
        <begin position="124"/>
        <end position="257"/>
    </location>
</feature>
<dbReference type="PROSITE" id="PS50229">
    <property type="entry name" value="WH1"/>
    <property type="match status" value="1"/>
</dbReference>
<dbReference type="EMBL" id="JAVRJZ010000012">
    <property type="protein sequence ID" value="KAK2716400.1"/>
    <property type="molecule type" value="Genomic_DNA"/>
</dbReference>
<organism evidence="2 3">
    <name type="scientific">Artemia franciscana</name>
    <name type="common">Brine shrimp</name>
    <name type="synonym">Artemia sanfranciscana</name>
    <dbReference type="NCBI Taxonomy" id="6661"/>
    <lineage>
        <taxon>Eukaryota</taxon>
        <taxon>Metazoa</taxon>
        <taxon>Ecdysozoa</taxon>
        <taxon>Arthropoda</taxon>
        <taxon>Crustacea</taxon>
        <taxon>Branchiopoda</taxon>
        <taxon>Anostraca</taxon>
        <taxon>Artemiidae</taxon>
        <taxon>Artemia</taxon>
    </lineage>
</organism>
<reference evidence="2" key="1">
    <citation type="submission" date="2023-07" db="EMBL/GenBank/DDBJ databases">
        <title>Chromosome-level genome assembly of Artemia franciscana.</title>
        <authorList>
            <person name="Jo E."/>
        </authorList>
    </citation>
    <scope>NUCLEOTIDE SEQUENCE</scope>
    <source>
        <tissue evidence="2">Whole body</tissue>
    </source>
</reference>
<dbReference type="InterPro" id="IPR039142">
    <property type="entry name" value="NRF1/Ewg"/>
</dbReference>